<dbReference type="InterPro" id="IPR029464">
    <property type="entry name" value="HSDR_N"/>
</dbReference>
<reference evidence="2 3" key="1">
    <citation type="submission" date="2014-07" db="EMBL/GenBank/DDBJ databases">
        <title>Methanogenic archaea and the global carbon cycle.</title>
        <authorList>
            <person name="Henriksen J.R."/>
            <person name="Luke J."/>
            <person name="Reinhart S."/>
            <person name="Benedict M.N."/>
            <person name="Youngblut N.D."/>
            <person name="Metcalf M.E."/>
            <person name="Whitaker R.J."/>
            <person name="Metcalf W.W."/>
        </authorList>
    </citation>
    <scope>NUCLEOTIDE SEQUENCE [LARGE SCALE GENOMIC DNA]</scope>
    <source>
        <strain evidence="2 3">Z-7289</strain>
    </source>
</reference>
<dbReference type="Proteomes" id="UP000033072">
    <property type="component" value="Chromosome"/>
</dbReference>
<evidence type="ECO:0000313" key="3">
    <source>
        <dbReference type="Proteomes" id="UP000033072"/>
    </source>
</evidence>
<protein>
    <submittedName>
        <fullName evidence="2">Prophage Lp2 protein 6</fullName>
    </submittedName>
</protein>
<dbReference type="KEGG" id="mls:MSLAZ_0945"/>
<evidence type="ECO:0000313" key="2">
    <source>
        <dbReference type="EMBL" id="AKB74206.1"/>
    </source>
</evidence>
<feature type="domain" description="Type I restriction enzyme R protein N-terminal" evidence="1">
    <location>
        <begin position="24"/>
        <end position="120"/>
    </location>
</feature>
<dbReference type="InterPro" id="IPR017035">
    <property type="entry name" value="UCP035009_HsdR_All3000-type"/>
</dbReference>
<sequence length="359" mass="41623">MDFIDQIQELAARIPKLRENIKTEEATKNALVMPLINILGYNVFDPGEVVPEYTADFGTKKGEKVDYAIFKDEKPVILIECKTIDADLDREHASQLFRYFSVTDAKIGILTNGVVYRFYTDLDSPNKMDDKSFLEVNFLDIKEPLINELKRFRKESFDIDDLATVACELKYTREIKQILAREINSPSEDFVKYFAKQVHNVPFTQNVREKFTGITKNALGQFINEKINERLKFAMSEGLVEVIADKNDGQENTDAMEELNDGVVTTEEEIEGYHIIKSILRSTIDPKRIVMRDKKNYCGILLDNNNRKPICRLHFSTRQKYLELFVDEDRKSEKTPINELNDIYSYSEKLMATVNSYEK</sequence>
<dbReference type="AlphaFoldDB" id="A0A0E3S286"/>
<gene>
    <name evidence="2" type="ORF">MSLAZ_0945</name>
</gene>
<name>A0A0E3S286_9EURY</name>
<dbReference type="PATRIC" id="fig|1434111.4.peg.1207"/>
<dbReference type="RefSeq" id="WP_048124979.1">
    <property type="nucleotide sequence ID" value="NZ_CP009515.1"/>
</dbReference>
<dbReference type="EMBL" id="CP009515">
    <property type="protein sequence ID" value="AKB74206.1"/>
    <property type="molecule type" value="Genomic_DNA"/>
</dbReference>
<dbReference type="Pfam" id="PF13588">
    <property type="entry name" value="HSDR_N_2"/>
    <property type="match status" value="1"/>
</dbReference>
<dbReference type="GeneID" id="24805662"/>
<keyword evidence="3" id="KW-1185">Reference proteome</keyword>
<organism evidence="2 3">
    <name type="scientific">Methanosarcina lacustris Z-7289</name>
    <dbReference type="NCBI Taxonomy" id="1434111"/>
    <lineage>
        <taxon>Archaea</taxon>
        <taxon>Methanobacteriati</taxon>
        <taxon>Methanobacteriota</taxon>
        <taxon>Stenosarchaea group</taxon>
        <taxon>Methanomicrobia</taxon>
        <taxon>Methanosarcinales</taxon>
        <taxon>Methanosarcinaceae</taxon>
        <taxon>Methanosarcina</taxon>
    </lineage>
</organism>
<accession>A0A0E3S286</accession>
<evidence type="ECO:0000259" key="1">
    <source>
        <dbReference type="Pfam" id="PF13588"/>
    </source>
</evidence>
<proteinExistence type="predicted"/>
<dbReference type="HOGENOM" id="CLU_045501_0_0_2"/>
<dbReference type="PIRSF" id="PIRSF035009">
    <property type="entry name" value="UCP035009_HSDR_N"/>
    <property type="match status" value="1"/>
</dbReference>
<dbReference type="OrthoDB" id="330911at2157"/>